<feature type="active site" description="Proton acceptor" evidence="15">
    <location>
        <position position="74"/>
    </location>
</feature>
<dbReference type="EMBL" id="BJXN01000014">
    <property type="protein sequence ID" value="GEM90478.1"/>
    <property type="molecule type" value="Genomic_DNA"/>
</dbReference>
<keyword evidence="10 19" id="KW-1133">Transmembrane helix</keyword>
<keyword evidence="14" id="KW-1208">Phospholipid metabolism</keyword>
<evidence type="ECO:0000256" key="11">
    <source>
        <dbReference type="ARBA" id="ARBA00023098"/>
    </source>
</evidence>
<keyword evidence="9 17" id="KW-0067">ATP-binding</keyword>
<dbReference type="PROSITE" id="PS01069">
    <property type="entry name" value="DAGK_PROKAR"/>
    <property type="match status" value="1"/>
</dbReference>
<keyword evidence="8 20" id="KW-0418">Kinase</keyword>
<dbReference type="OrthoDB" id="33456at2"/>
<organism evidence="20 21">
    <name type="scientific">Oceanithermus desulfurans NBRC 100063</name>
    <dbReference type="NCBI Taxonomy" id="1227550"/>
    <lineage>
        <taxon>Bacteria</taxon>
        <taxon>Thermotogati</taxon>
        <taxon>Deinococcota</taxon>
        <taxon>Deinococci</taxon>
        <taxon>Thermales</taxon>
        <taxon>Thermaceae</taxon>
        <taxon>Oceanithermus</taxon>
    </lineage>
</organism>
<dbReference type="Pfam" id="PF01219">
    <property type="entry name" value="DAGK_prokar"/>
    <property type="match status" value="1"/>
</dbReference>
<evidence type="ECO:0000256" key="9">
    <source>
        <dbReference type="ARBA" id="ARBA00022840"/>
    </source>
</evidence>
<reference evidence="20 21" key="1">
    <citation type="submission" date="2019-07" db="EMBL/GenBank/DDBJ databases">
        <title>Whole genome shotgun sequence of Oceanithermus desulfurans NBRC 100063.</title>
        <authorList>
            <person name="Hosoyama A."/>
            <person name="Uohara A."/>
            <person name="Ohji S."/>
            <person name="Ichikawa N."/>
        </authorList>
    </citation>
    <scope>NUCLEOTIDE SEQUENCE [LARGE SCALE GENOMIC DNA]</scope>
    <source>
        <strain evidence="20 21">NBRC 100063</strain>
    </source>
</reference>
<evidence type="ECO:0000256" key="15">
    <source>
        <dbReference type="PIRSR" id="PIRSR600829-1"/>
    </source>
</evidence>
<feature type="transmembrane region" description="Helical" evidence="19">
    <location>
        <begin position="39"/>
        <end position="56"/>
    </location>
</feature>
<evidence type="ECO:0000256" key="4">
    <source>
        <dbReference type="ARBA" id="ARBA00022516"/>
    </source>
</evidence>
<evidence type="ECO:0000256" key="18">
    <source>
        <dbReference type="PIRSR" id="PIRSR600829-4"/>
    </source>
</evidence>
<evidence type="ECO:0000256" key="13">
    <source>
        <dbReference type="ARBA" id="ARBA00023209"/>
    </source>
</evidence>
<comment type="subcellular location">
    <subcellularLocation>
        <location evidence="1">Cell membrane</location>
        <topology evidence="1">Multi-pass membrane protein</topology>
    </subcellularLocation>
</comment>
<evidence type="ECO:0000256" key="10">
    <source>
        <dbReference type="ARBA" id="ARBA00022989"/>
    </source>
</evidence>
<evidence type="ECO:0000256" key="1">
    <source>
        <dbReference type="ARBA" id="ARBA00004651"/>
    </source>
</evidence>
<evidence type="ECO:0000256" key="7">
    <source>
        <dbReference type="ARBA" id="ARBA00022741"/>
    </source>
</evidence>
<proteinExistence type="inferred from homology"/>
<evidence type="ECO:0000256" key="12">
    <source>
        <dbReference type="ARBA" id="ARBA00023136"/>
    </source>
</evidence>
<dbReference type="GO" id="GO:0005524">
    <property type="term" value="F:ATP binding"/>
    <property type="evidence" value="ECO:0007669"/>
    <property type="project" value="UniProtKB-KW"/>
</dbReference>
<dbReference type="Gene3D" id="1.10.287.3610">
    <property type="match status" value="1"/>
</dbReference>
<dbReference type="GO" id="GO:0016301">
    <property type="term" value="F:kinase activity"/>
    <property type="evidence" value="ECO:0007669"/>
    <property type="project" value="UniProtKB-KW"/>
</dbReference>
<keyword evidence="13" id="KW-0594">Phospholipid biosynthesis</keyword>
<keyword evidence="7 17" id="KW-0547">Nucleotide-binding</keyword>
<dbReference type="RefSeq" id="WP_147148245.1">
    <property type="nucleotide sequence ID" value="NZ_BJXN01000014.1"/>
</dbReference>
<keyword evidence="18" id="KW-0479">Metal-binding</keyword>
<comment type="cofactor">
    <cofactor evidence="18">
        <name>Mg(2+)</name>
        <dbReference type="ChEBI" id="CHEBI:18420"/>
    </cofactor>
    <text evidence="18">Mn(2+), Zn(2+), Cd(2+) and Co(2+) support activity to lesser extents.</text>
</comment>
<dbReference type="GO" id="GO:0046872">
    <property type="term" value="F:metal ion binding"/>
    <property type="evidence" value="ECO:0007669"/>
    <property type="project" value="UniProtKB-KW"/>
</dbReference>
<sequence length="136" mass="14623">MARIPERPAQDPRALKGVLRSFGFAWQGLAYAWRSQRNFRIEVYLAALALALAWVLDVDPVPVLLLILVVLTLELMNTALEAVVDLTSPGQHPLAKAAKDTSAAAVLVASLIALVIGAGLFLPAIAEKLRTYGKIP</sequence>
<dbReference type="InterPro" id="IPR036945">
    <property type="entry name" value="DAGK_sf"/>
</dbReference>
<dbReference type="AlphaFoldDB" id="A0A511RLE5"/>
<evidence type="ECO:0000313" key="20">
    <source>
        <dbReference type="EMBL" id="GEM90478.1"/>
    </source>
</evidence>
<evidence type="ECO:0000256" key="2">
    <source>
        <dbReference type="ARBA" id="ARBA00005967"/>
    </source>
</evidence>
<keyword evidence="11" id="KW-0443">Lipid metabolism</keyword>
<dbReference type="PANTHER" id="PTHR34299">
    <property type="entry name" value="DIACYLGLYCEROL KINASE"/>
    <property type="match status" value="1"/>
</dbReference>
<feature type="transmembrane region" description="Helical" evidence="19">
    <location>
        <begin position="104"/>
        <end position="126"/>
    </location>
</feature>
<protein>
    <submittedName>
        <fullName evidence="20">Diacylglycerol kinase</fullName>
    </submittedName>
</protein>
<feature type="transmembrane region" description="Helical" evidence="19">
    <location>
        <begin position="62"/>
        <end position="84"/>
    </location>
</feature>
<dbReference type="Proteomes" id="UP000321827">
    <property type="component" value="Unassembled WGS sequence"/>
</dbReference>
<feature type="binding site" evidence="17">
    <location>
        <begin position="99"/>
        <end position="100"/>
    </location>
    <ligand>
        <name>ATP</name>
        <dbReference type="ChEBI" id="CHEBI:30616"/>
    </ligand>
</feature>
<keyword evidence="12 19" id="KW-0472">Membrane</keyword>
<keyword evidence="18" id="KW-0460">Magnesium</keyword>
<keyword evidence="5" id="KW-0808">Transferase</keyword>
<dbReference type="GO" id="GO:0005886">
    <property type="term" value="C:plasma membrane"/>
    <property type="evidence" value="ECO:0007669"/>
    <property type="project" value="UniProtKB-SubCell"/>
</dbReference>
<evidence type="ECO:0000256" key="17">
    <source>
        <dbReference type="PIRSR" id="PIRSR600829-3"/>
    </source>
</evidence>
<dbReference type="InterPro" id="IPR033717">
    <property type="entry name" value="UDPK"/>
</dbReference>
<name>A0A511RLE5_9DEIN</name>
<accession>A0A511RLE5</accession>
<keyword evidence="4" id="KW-0444">Lipid biosynthesis</keyword>
<evidence type="ECO:0000256" key="8">
    <source>
        <dbReference type="ARBA" id="ARBA00022777"/>
    </source>
</evidence>
<keyword evidence="6 19" id="KW-0812">Transmembrane</keyword>
<dbReference type="CDD" id="cd14265">
    <property type="entry name" value="UDPK_IM_like"/>
    <property type="match status" value="1"/>
</dbReference>
<comment type="similarity">
    <text evidence="2">Belongs to the bacterial diacylglycerol kinase family.</text>
</comment>
<evidence type="ECO:0000256" key="3">
    <source>
        <dbReference type="ARBA" id="ARBA00022475"/>
    </source>
</evidence>
<evidence type="ECO:0000256" key="14">
    <source>
        <dbReference type="ARBA" id="ARBA00023264"/>
    </source>
</evidence>
<dbReference type="PANTHER" id="PTHR34299:SF1">
    <property type="entry name" value="DIACYLGLYCEROL KINASE"/>
    <property type="match status" value="1"/>
</dbReference>
<evidence type="ECO:0000256" key="19">
    <source>
        <dbReference type="SAM" id="Phobius"/>
    </source>
</evidence>
<evidence type="ECO:0000256" key="5">
    <source>
        <dbReference type="ARBA" id="ARBA00022679"/>
    </source>
</evidence>
<feature type="binding site" evidence="16">
    <location>
        <position position="74"/>
    </location>
    <ligand>
        <name>substrate</name>
    </ligand>
</feature>
<comment type="caution">
    <text evidence="20">The sequence shown here is derived from an EMBL/GenBank/DDBJ whole genome shotgun (WGS) entry which is preliminary data.</text>
</comment>
<dbReference type="GO" id="GO:0008654">
    <property type="term" value="P:phospholipid biosynthetic process"/>
    <property type="evidence" value="ECO:0007669"/>
    <property type="project" value="UniProtKB-KW"/>
</dbReference>
<evidence type="ECO:0000256" key="16">
    <source>
        <dbReference type="PIRSR" id="PIRSR600829-2"/>
    </source>
</evidence>
<feature type="binding site" evidence="18">
    <location>
        <position position="81"/>
    </location>
    <ligand>
        <name>a divalent metal cation</name>
        <dbReference type="ChEBI" id="CHEBI:60240"/>
    </ligand>
</feature>
<feature type="binding site" evidence="17">
    <location>
        <position position="81"/>
    </location>
    <ligand>
        <name>ATP</name>
        <dbReference type="ChEBI" id="CHEBI:30616"/>
    </ligand>
</feature>
<evidence type="ECO:0000313" key="21">
    <source>
        <dbReference type="Proteomes" id="UP000321827"/>
    </source>
</evidence>
<evidence type="ECO:0000256" key="6">
    <source>
        <dbReference type="ARBA" id="ARBA00022692"/>
    </source>
</evidence>
<gene>
    <name evidence="20" type="ORF">ODE01S_19120</name>
</gene>
<keyword evidence="3" id="KW-1003">Cell membrane</keyword>
<dbReference type="InterPro" id="IPR000829">
    <property type="entry name" value="DAGK"/>
</dbReference>